<dbReference type="Gene3D" id="1.10.10.10">
    <property type="entry name" value="Winged helix-like DNA-binding domain superfamily/Winged helix DNA-binding domain"/>
    <property type="match status" value="1"/>
</dbReference>
<evidence type="ECO:0000313" key="3">
    <source>
        <dbReference type="Proteomes" id="UP000176846"/>
    </source>
</evidence>
<dbReference type="GO" id="GO:0003677">
    <property type="term" value="F:DNA binding"/>
    <property type="evidence" value="ECO:0007669"/>
    <property type="project" value="UniProtKB-KW"/>
</dbReference>
<name>A0A1F7UUQ5_9BACT</name>
<proteinExistence type="predicted"/>
<comment type="caution">
    <text evidence="2">The sequence shown here is derived from an EMBL/GenBank/DDBJ whole genome shotgun (WGS) entry which is preliminary data.</text>
</comment>
<sequence length="126" mass="13885">MTQIANANGEFISLHTIARRENLSFGYLEELAGQLRRHRLIVAARGARGGYKLAKPSEKISISDIVAALEGHTKTLACVGNNSNYRCPMQLRCPSKFVWQKLNDQINKTLSSMTLVDLGGAKLKAK</sequence>
<dbReference type="Pfam" id="PF02082">
    <property type="entry name" value="Rrf2"/>
    <property type="match status" value="1"/>
</dbReference>
<dbReference type="InterPro" id="IPR036390">
    <property type="entry name" value="WH_DNA-bd_sf"/>
</dbReference>
<dbReference type="GO" id="GO:0003700">
    <property type="term" value="F:DNA-binding transcription factor activity"/>
    <property type="evidence" value="ECO:0007669"/>
    <property type="project" value="TreeGrafter"/>
</dbReference>
<dbReference type="InterPro" id="IPR000944">
    <property type="entry name" value="Tscrpt_reg_Rrf2"/>
</dbReference>
<dbReference type="InterPro" id="IPR030489">
    <property type="entry name" value="TR_Rrf2-type_CS"/>
</dbReference>
<reference evidence="2 3" key="1">
    <citation type="journal article" date="2016" name="Nat. Commun.">
        <title>Thousands of microbial genomes shed light on interconnected biogeochemical processes in an aquifer system.</title>
        <authorList>
            <person name="Anantharaman K."/>
            <person name="Brown C.T."/>
            <person name="Hug L.A."/>
            <person name="Sharon I."/>
            <person name="Castelle C.J."/>
            <person name="Probst A.J."/>
            <person name="Thomas B.C."/>
            <person name="Singh A."/>
            <person name="Wilkins M.J."/>
            <person name="Karaoz U."/>
            <person name="Brodie E.L."/>
            <person name="Williams K.H."/>
            <person name="Hubbard S.S."/>
            <person name="Banfield J.F."/>
        </authorList>
    </citation>
    <scope>NUCLEOTIDE SEQUENCE [LARGE SCALE GENOMIC DNA]</scope>
</reference>
<dbReference type="InterPro" id="IPR036388">
    <property type="entry name" value="WH-like_DNA-bd_sf"/>
</dbReference>
<dbReference type="PANTHER" id="PTHR33221:SF5">
    <property type="entry name" value="HTH-TYPE TRANSCRIPTIONAL REGULATOR ISCR"/>
    <property type="match status" value="1"/>
</dbReference>
<keyword evidence="1" id="KW-0238">DNA-binding</keyword>
<dbReference type="Proteomes" id="UP000176846">
    <property type="component" value="Unassembled WGS sequence"/>
</dbReference>
<dbReference type="PANTHER" id="PTHR33221">
    <property type="entry name" value="WINGED HELIX-TURN-HELIX TRANSCRIPTIONAL REGULATOR, RRF2 FAMILY"/>
    <property type="match status" value="1"/>
</dbReference>
<dbReference type="SUPFAM" id="SSF46785">
    <property type="entry name" value="Winged helix' DNA-binding domain"/>
    <property type="match status" value="1"/>
</dbReference>
<dbReference type="AlphaFoldDB" id="A0A1F7UUQ5"/>
<evidence type="ECO:0000313" key="2">
    <source>
        <dbReference type="EMBL" id="OGL81996.1"/>
    </source>
</evidence>
<protein>
    <recommendedName>
        <fullName evidence="4">Rrf2 family transcriptional regulator</fullName>
    </recommendedName>
</protein>
<evidence type="ECO:0000256" key="1">
    <source>
        <dbReference type="ARBA" id="ARBA00023125"/>
    </source>
</evidence>
<gene>
    <name evidence="2" type="ORF">A2936_05520</name>
</gene>
<dbReference type="EMBL" id="MGEK01000024">
    <property type="protein sequence ID" value="OGL81996.1"/>
    <property type="molecule type" value="Genomic_DNA"/>
</dbReference>
<dbReference type="NCBIfam" id="TIGR00738">
    <property type="entry name" value="rrf2_super"/>
    <property type="match status" value="1"/>
</dbReference>
<organism evidence="2 3">
    <name type="scientific">Candidatus Uhrbacteria bacterium RIFCSPLOWO2_01_FULL_47_25</name>
    <dbReference type="NCBI Taxonomy" id="1802402"/>
    <lineage>
        <taxon>Bacteria</taxon>
        <taxon>Candidatus Uhriibacteriota</taxon>
    </lineage>
</organism>
<dbReference type="GO" id="GO:0005829">
    <property type="term" value="C:cytosol"/>
    <property type="evidence" value="ECO:0007669"/>
    <property type="project" value="TreeGrafter"/>
</dbReference>
<evidence type="ECO:0008006" key="4">
    <source>
        <dbReference type="Google" id="ProtNLM"/>
    </source>
</evidence>
<accession>A0A1F7UUQ5</accession>
<dbReference type="PROSITE" id="PS51197">
    <property type="entry name" value="HTH_RRF2_2"/>
    <property type="match status" value="1"/>
</dbReference>
<dbReference type="PROSITE" id="PS01332">
    <property type="entry name" value="HTH_RRF2_1"/>
    <property type="match status" value="1"/>
</dbReference>